<organism evidence="11 12">
    <name type="scientific">Bowmanella denitrificans</name>
    <dbReference type="NCBI Taxonomy" id="366582"/>
    <lineage>
        <taxon>Bacteria</taxon>
        <taxon>Pseudomonadati</taxon>
        <taxon>Pseudomonadota</taxon>
        <taxon>Gammaproteobacteria</taxon>
        <taxon>Alteromonadales</taxon>
        <taxon>Alteromonadaceae</taxon>
        <taxon>Bowmanella</taxon>
    </lineage>
</organism>
<dbReference type="InterPro" id="IPR005151">
    <property type="entry name" value="Tail-specific_protease"/>
</dbReference>
<dbReference type="EMBL" id="BAAAEI010000001">
    <property type="protein sequence ID" value="GAA0340760.1"/>
    <property type="molecule type" value="Genomic_DNA"/>
</dbReference>
<dbReference type="InterPro" id="IPR028204">
    <property type="entry name" value="Tricorn_C1"/>
</dbReference>
<protein>
    <recommendedName>
        <fullName evidence="7">Tricorn protease homolog</fullName>
        <ecNumber evidence="7">3.4.21.-</ecNumber>
    </recommendedName>
</protein>
<dbReference type="PIRSF" id="PIRSF036421">
    <property type="entry name" value="Tricorn_protease"/>
    <property type="match status" value="1"/>
</dbReference>
<dbReference type="InterPro" id="IPR012393">
    <property type="entry name" value="Tricorn_protease"/>
</dbReference>
<dbReference type="Pfam" id="PF14684">
    <property type="entry name" value="Tricorn_C1"/>
    <property type="match status" value="1"/>
</dbReference>
<sequence length="1089" mass="121184">MKKTTLALLLGSLSPLIASTALAASGSKMLQSPTLSKEHIAFVYAGDIYRADRDGQGVTRLTSHAADEDHPHFSPDGKWLAYTGAYDNNQDVYIIPTQGGQPQRLTWHAGKDDVVGWSEDGKSVLFTSYRETANGRTGQLYQVKVSGGLPEQVMRATVADADLSEDGRYLAYNPHQPAHRGGSGWRNHRGGTTPPVWIYDLKSHSYQEIPHGNFSDTNPLWVGDKVYFLSDRNKSRQLFAFDKGKLNQVTDNQDWDITSADASGTDIIYAMGGELYVLDGKKGRSRKLDIRVNADLVQWRTQWQDAMPSMTQAVLSATGKRVLISARGEIFSVPVEDGATKNLTNSSQYNERDGLWSATGDELVYITDEDGRYQIVVADQFGKERRRFAATDTPADVSLRHISGDGKHLVYSDSRQKLWLMALDSGKRTEVMEDISMLGFDTAVSNDGRLLAYTKRNPNYFADLYIYEIATGKQHKVTDGMSHNALPAFSPDGQYLYFASSTNAGSTAFFLDMSTQEKPQRFGLYAVVLDKQGKSPLLPKLADEDARDPSADKGKDDKPEDKQDKSADKAADLAGVQQRIVALPVDQRFYTGLTAGNDNNLYFVEHSQAGAAVDSDGSPQRDAELKRFNMDKRKVEDVEKQVFAVSASADGKHLLLTGRDNKLSIAKVAEKIKAEPLKTAAVKALIDPRQEWAQIFAEAWRNERDYFYDPNMHGLNWQKVYNKYLPLLSHVGRREDLNWLIREMIAEMEVGHNVVYGGDGHKEKPIKVGMLGADFAIVNGQYQFSKIYSGERWNPDLHAPLAVPGIDIQEGDTLHAIDGENLSADDNIYRLLTGKADTQVRLLVSRNGKAEDAKTLVVDTISSERKLRHWHWVEQNRQYVWDKTAGKAGYVYLPNTAGAGYTNFNRMFYPQADKRAMIIDERSNGGGQAANYITDVLSRQYLAGWKYRSGSMILSTPAGAVYGPKVMLIDQDAGSGGDFLPYSFKRMELGKLIGKTTWGGLIGVSANRNFVDGGRLNVPHFRFFTPEHEWRVENEGVAPDIDVELDPVAVNRGEDPQLQRAIAEVLNDLESFKPVRHEQAPAMPKELGK</sequence>
<dbReference type="InterPro" id="IPR029414">
    <property type="entry name" value="Tricorn_PDZ"/>
</dbReference>
<dbReference type="InterPro" id="IPR036034">
    <property type="entry name" value="PDZ_sf"/>
</dbReference>
<keyword evidence="3 7" id="KW-0963">Cytoplasm</keyword>
<evidence type="ECO:0000256" key="7">
    <source>
        <dbReference type="PIRNR" id="PIRNR036421"/>
    </source>
</evidence>
<dbReference type="CDD" id="cd07562">
    <property type="entry name" value="Peptidase_S41_TRI"/>
    <property type="match status" value="1"/>
</dbReference>
<dbReference type="Gene3D" id="3.30.750.44">
    <property type="match status" value="1"/>
</dbReference>
<dbReference type="PANTHER" id="PTHR43253">
    <property type="entry name" value="TRICORN PROTEASE HOMOLOG 2-RELATED"/>
    <property type="match status" value="1"/>
</dbReference>
<evidence type="ECO:0000256" key="3">
    <source>
        <dbReference type="ARBA" id="ARBA00022490"/>
    </source>
</evidence>
<dbReference type="InterPro" id="IPR015943">
    <property type="entry name" value="WD40/YVTN_repeat-like_dom_sf"/>
</dbReference>
<dbReference type="Gene3D" id="2.30.42.10">
    <property type="match status" value="1"/>
</dbReference>
<dbReference type="SMART" id="SM00245">
    <property type="entry name" value="TSPc"/>
    <property type="match status" value="1"/>
</dbReference>
<keyword evidence="6 7" id="KW-0720">Serine protease</keyword>
<keyword evidence="5 7" id="KW-0378">Hydrolase</keyword>
<dbReference type="SUPFAM" id="SSF69304">
    <property type="entry name" value="Tricorn protease N-terminal domain"/>
    <property type="match status" value="1"/>
</dbReference>
<keyword evidence="12" id="KW-1185">Reference proteome</keyword>
<evidence type="ECO:0000256" key="6">
    <source>
        <dbReference type="ARBA" id="ARBA00022825"/>
    </source>
</evidence>
<dbReference type="RefSeq" id="WP_343840529.1">
    <property type="nucleotide sequence ID" value="NZ_BAAAEI010000001.1"/>
</dbReference>
<feature type="compositionally biased region" description="Basic and acidic residues" evidence="8">
    <location>
        <begin position="541"/>
        <end position="571"/>
    </location>
</feature>
<dbReference type="Pfam" id="PF03572">
    <property type="entry name" value="Peptidase_S41"/>
    <property type="match status" value="1"/>
</dbReference>
<dbReference type="EC" id="3.4.21.-" evidence="7"/>
<comment type="caution">
    <text evidence="11">The sequence shown here is derived from an EMBL/GenBank/DDBJ whole genome shotgun (WGS) entry which is preliminary data.</text>
</comment>
<dbReference type="SUPFAM" id="SSF69322">
    <property type="entry name" value="Tricorn protease domain 2"/>
    <property type="match status" value="1"/>
</dbReference>
<keyword evidence="4 7" id="KW-0645">Protease</keyword>
<comment type="subcellular location">
    <subcellularLocation>
        <location evidence="1 7">Cytoplasm</location>
    </subcellularLocation>
</comment>
<feature type="signal peptide" evidence="9">
    <location>
        <begin position="1"/>
        <end position="23"/>
    </location>
</feature>
<evidence type="ECO:0000256" key="4">
    <source>
        <dbReference type="ARBA" id="ARBA00022670"/>
    </source>
</evidence>
<proteinExistence type="inferred from homology"/>
<evidence type="ECO:0000313" key="11">
    <source>
        <dbReference type="EMBL" id="GAA0340760.1"/>
    </source>
</evidence>
<dbReference type="Pfam" id="PF14685">
    <property type="entry name" value="PDZ_Tricorn"/>
    <property type="match status" value="1"/>
</dbReference>
<evidence type="ECO:0000256" key="5">
    <source>
        <dbReference type="ARBA" id="ARBA00022801"/>
    </source>
</evidence>
<dbReference type="SUPFAM" id="SSF50156">
    <property type="entry name" value="PDZ domain-like"/>
    <property type="match status" value="1"/>
</dbReference>
<evidence type="ECO:0000256" key="1">
    <source>
        <dbReference type="ARBA" id="ARBA00004496"/>
    </source>
</evidence>
<gene>
    <name evidence="11" type="ORF">GCM10009092_01540</name>
</gene>
<dbReference type="Gene3D" id="2.130.10.10">
    <property type="entry name" value="YVTN repeat-like/Quinoprotein amine dehydrogenase"/>
    <property type="match status" value="1"/>
</dbReference>
<dbReference type="InterPro" id="IPR029045">
    <property type="entry name" value="ClpP/crotonase-like_dom_sf"/>
</dbReference>
<comment type="similarity">
    <text evidence="2 7">Belongs to the peptidase S41B family.</text>
</comment>
<dbReference type="SUPFAM" id="SSF52096">
    <property type="entry name" value="ClpP/crotonase"/>
    <property type="match status" value="1"/>
</dbReference>
<feature type="chain" id="PRO_5046853012" description="Tricorn protease homolog" evidence="9">
    <location>
        <begin position="24"/>
        <end position="1089"/>
    </location>
</feature>
<dbReference type="PANTHER" id="PTHR43253:SF1">
    <property type="entry name" value="TRICORN PROTEASE HOMOLOG 2-RELATED"/>
    <property type="match status" value="1"/>
</dbReference>
<evidence type="ECO:0000256" key="9">
    <source>
        <dbReference type="SAM" id="SignalP"/>
    </source>
</evidence>
<dbReference type="Gene3D" id="2.120.10.60">
    <property type="entry name" value="Tricorn protease N-terminal domain"/>
    <property type="match status" value="1"/>
</dbReference>
<comment type="function">
    <text evidence="7">Degrades oligopeptides.</text>
</comment>
<reference evidence="12" key="1">
    <citation type="journal article" date="2019" name="Int. J. Syst. Evol. Microbiol.">
        <title>The Global Catalogue of Microorganisms (GCM) 10K type strain sequencing project: providing services to taxonomists for standard genome sequencing and annotation.</title>
        <authorList>
            <consortium name="The Broad Institute Genomics Platform"/>
            <consortium name="The Broad Institute Genome Sequencing Center for Infectious Disease"/>
            <person name="Wu L."/>
            <person name="Ma J."/>
        </authorList>
    </citation>
    <scope>NUCLEOTIDE SEQUENCE [LARGE SCALE GENOMIC DNA]</scope>
    <source>
        <strain evidence="12">JCM 13378</strain>
    </source>
</reference>
<dbReference type="Proteomes" id="UP001501757">
    <property type="component" value="Unassembled WGS sequence"/>
</dbReference>
<keyword evidence="9" id="KW-0732">Signal</keyword>
<dbReference type="Gene3D" id="3.90.226.10">
    <property type="entry name" value="2-enoyl-CoA Hydratase, Chain A, domain 1"/>
    <property type="match status" value="1"/>
</dbReference>
<name>A0ABP3GAQ4_9ALTE</name>
<evidence type="ECO:0000259" key="10">
    <source>
        <dbReference type="SMART" id="SM00245"/>
    </source>
</evidence>
<dbReference type="Pfam" id="PF26550">
    <property type="entry name" value="Tricorn_2nd"/>
    <property type="match status" value="1"/>
</dbReference>
<feature type="region of interest" description="Disordered" evidence="8">
    <location>
        <begin position="538"/>
        <end position="571"/>
    </location>
</feature>
<evidence type="ECO:0000256" key="8">
    <source>
        <dbReference type="SAM" id="MobiDB-lite"/>
    </source>
</evidence>
<feature type="domain" description="Tail specific protease" evidence="10">
    <location>
        <begin position="853"/>
        <end position="1044"/>
    </location>
</feature>
<accession>A0ABP3GAQ4</accession>
<evidence type="ECO:0000256" key="2">
    <source>
        <dbReference type="ARBA" id="ARBA00008524"/>
    </source>
</evidence>
<dbReference type="Pfam" id="PF26549">
    <property type="entry name" value="Tricorn_N"/>
    <property type="match status" value="1"/>
</dbReference>
<evidence type="ECO:0000313" key="12">
    <source>
        <dbReference type="Proteomes" id="UP001501757"/>
    </source>
</evidence>